<organism evidence="12 13">
    <name type="scientific">Novosphingobium resinovorum</name>
    <dbReference type="NCBI Taxonomy" id="158500"/>
    <lineage>
        <taxon>Bacteria</taxon>
        <taxon>Pseudomonadati</taxon>
        <taxon>Pseudomonadota</taxon>
        <taxon>Alphaproteobacteria</taxon>
        <taxon>Sphingomonadales</taxon>
        <taxon>Sphingomonadaceae</taxon>
        <taxon>Novosphingobium</taxon>
    </lineage>
</organism>
<dbReference type="GO" id="GO:0034040">
    <property type="term" value="F:ATPase-coupled lipid transmembrane transporter activity"/>
    <property type="evidence" value="ECO:0007669"/>
    <property type="project" value="TreeGrafter"/>
</dbReference>
<evidence type="ECO:0000256" key="6">
    <source>
        <dbReference type="ARBA" id="ARBA00022840"/>
    </source>
</evidence>
<comment type="subcellular location">
    <subcellularLocation>
        <location evidence="1">Cell membrane</location>
        <topology evidence="1">Multi-pass membrane protein</topology>
    </subcellularLocation>
</comment>
<evidence type="ECO:0000256" key="7">
    <source>
        <dbReference type="ARBA" id="ARBA00022989"/>
    </source>
</evidence>
<dbReference type="eggNOG" id="COG1132">
    <property type="taxonomic scope" value="Bacteria"/>
</dbReference>
<dbReference type="PANTHER" id="PTHR24221:SF654">
    <property type="entry name" value="ATP-BINDING CASSETTE SUB-FAMILY B MEMBER 6"/>
    <property type="match status" value="1"/>
</dbReference>
<keyword evidence="6 12" id="KW-0067">ATP-binding</keyword>
<feature type="transmembrane region" description="Helical" evidence="9">
    <location>
        <begin position="130"/>
        <end position="151"/>
    </location>
</feature>
<dbReference type="InterPro" id="IPR011527">
    <property type="entry name" value="ABC1_TM_dom"/>
</dbReference>
<evidence type="ECO:0000256" key="3">
    <source>
        <dbReference type="ARBA" id="ARBA00022475"/>
    </source>
</evidence>
<evidence type="ECO:0000256" key="5">
    <source>
        <dbReference type="ARBA" id="ARBA00022741"/>
    </source>
</evidence>
<feature type="transmembrane region" description="Helical" evidence="9">
    <location>
        <begin position="52"/>
        <end position="69"/>
    </location>
</feature>
<evidence type="ECO:0000256" key="9">
    <source>
        <dbReference type="SAM" id="Phobius"/>
    </source>
</evidence>
<dbReference type="Gene3D" id="1.20.1560.10">
    <property type="entry name" value="ABC transporter type 1, transmembrane domain"/>
    <property type="match status" value="1"/>
</dbReference>
<keyword evidence="7 9" id="KW-1133">Transmembrane helix</keyword>
<keyword evidence="3" id="KW-1003">Cell membrane</keyword>
<dbReference type="InterPro" id="IPR003439">
    <property type="entry name" value="ABC_transporter-like_ATP-bd"/>
</dbReference>
<evidence type="ECO:0000259" key="11">
    <source>
        <dbReference type="PROSITE" id="PS50929"/>
    </source>
</evidence>
<keyword evidence="5" id="KW-0547">Nucleotide-binding</keyword>
<dbReference type="PANTHER" id="PTHR24221">
    <property type="entry name" value="ATP-BINDING CASSETTE SUB-FAMILY B"/>
    <property type="match status" value="1"/>
</dbReference>
<dbReference type="PROSITE" id="PS00211">
    <property type="entry name" value="ABC_TRANSPORTER_1"/>
    <property type="match status" value="1"/>
</dbReference>
<dbReference type="SUPFAM" id="SSF90123">
    <property type="entry name" value="ABC transporter transmembrane region"/>
    <property type="match status" value="1"/>
</dbReference>
<gene>
    <name evidence="12" type="ORF">BV97_02913</name>
</gene>
<dbReference type="InterPro" id="IPR039421">
    <property type="entry name" value="Type_1_exporter"/>
</dbReference>
<dbReference type="InterPro" id="IPR036640">
    <property type="entry name" value="ABC1_TM_sf"/>
</dbReference>
<evidence type="ECO:0000256" key="4">
    <source>
        <dbReference type="ARBA" id="ARBA00022692"/>
    </source>
</evidence>
<dbReference type="PROSITE" id="PS50893">
    <property type="entry name" value="ABC_TRANSPORTER_2"/>
    <property type="match status" value="1"/>
</dbReference>
<dbReference type="GO" id="GO:0140359">
    <property type="term" value="F:ABC-type transporter activity"/>
    <property type="evidence" value="ECO:0007669"/>
    <property type="project" value="InterPro"/>
</dbReference>
<accession>A0A031JY03</accession>
<evidence type="ECO:0000259" key="10">
    <source>
        <dbReference type="PROSITE" id="PS50893"/>
    </source>
</evidence>
<reference evidence="12 13" key="1">
    <citation type="submission" date="2014-03" db="EMBL/GenBank/DDBJ databases">
        <title>Whole genome sequence of Novosphingobium resinovorum KF1.</title>
        <authorList>
            <person name="Gan H.M."/>
            <person name="Gan H.Y."/>
            <person name="Chew T.H."/>
            <person name="Savka M.A."/>
        </authorList>
    </citation>
    <scope>NUCLEOTIDE SEQUENCE [LARGE SCALE GENOMIC DNA]</scope>
    <source>
        <strain evidence="12 13">KF1</strain>
    </source>
</reference>
<dbReference type="PROSITE" id="PS50929">
    <property type="entry name" value="ABC_TM1F"/>
    <property type="match status" value="1"/>
</dbReference>
<evidence type="ECO:0000256" key="1">
    <source>
        <dbReference type="ARBA" id="ARBA00004651"/>
    </source>
</evidence>
<dbReference type="Pfam" id="PF00664">
    <property type="entry name" value="ABC_membrane"/>
    <property type="match status" value="1"/>
</dbReference>
<dbReference type="SMART" id="SM00382">
    <property type="entry name" value="AAA"/>
    <property type="match status" value="1"/>
</dbReference>
<comment type="caution">
    <text evidence="12">The sequence shown here is derived from an EMBL/GenBank/DDBJ whole genome shotgun (WGS) entry which is preliminary data.</text>
</comment>
<dbReference type="SUPFAM" id="SSF52540">
    <property type="entry name" value="P-loop containing nucleoside triphosphate hydrolases"/>
    <property type="match status" value="1"/>
</dbReference>
<feature type="transmembrane region" description="Helical" evidence="9">
    <location>
        <begin position="232"/>
        <end position="262"/>
    </location>
</feature>
<dbReference type="GO" id="GO:0005524">
    <property type="term" value="F:ATP binding"/>
    <property type="evidence" value="ECO:0007669"/>
    <property type="project" value="UniProtKB-KW"/>
</dbReference>
<dbReference type="InterPro" id="IPR027417">
    <property type="entry name" value="P-loop_NTPase"/>
</dbReference>
<keyword evidence="8 9" id="KW-0472">Membrane</keyword>
<evidence type="ECO:0000256" key="8">
    <source>
        <dbReference type="ARBA" id="ARBA00023136"/>
    </source>
</evidence>
<evidence type="ECO:0000313" key="13">
    <source>
        <dbReference type="Proteomes" id="UP000024329"/>
    </source>
</evidence>
<keyword evidence="2" id="KW-0813">Transport</keyword>
<dbReference type="EMBL" id="JFYZ01000013">
    <property type="protein sequence ID" value="EZP81252.1"/>
    <property type="molecule type" value="Genomic_DNA"/>
</dbReference>
<dbReference type="InterPro" id="IPR017871">
    <property type="entry name" value="ABC_transporter-like_CS"/>
</dbReference>
<dbReference type="Gene3D" id="3.40.50.300">
    <property type="entry name" value="P-loop containing nucleotide triphosphate hydrolases"/>
    <property type="match status" value="1"/>
</dbReference>
<feature type="transmembrane region" description="Helical" evidence="9">
    <location>
        <begin position="157"/>
        <end position="177"/>
    </location>
</feature>
<protein>
    <submittedName>
        <fullName evidence="12">Putative ferric siderophore ABC transporter, permease/ATP-binding protein</fullName>
    </submittedName>
</protein>
<feature type="domain" description="ABC transmembrane type-1" evidence="11">
    <location>
        <begin position="28"/>
        <end position="304"/>
    </location>
</feature>
<proteinExistence type="predicted"/>
<evidence type="ECO:0000256" key="2">
    <source>
        <dbReference type="ARBA" id="ARBA00022448"/>
    </source>
</evidence>
<dbReference type="GO" id="GO:0016887">
    <property type="term" value="F:ATP hydrolysis activity"/>
    <property type="evidence" value="ECO:0007669"/>
    <property type="project" value="InterPro"/>
</dbReference>
<sequence>MLKPVLHLISPDRTAFWRYAAMAAGYGLLSGVVIVAQVPIFIWLFLGDMQRAALWLLAMIAGCIACWACRRAVDKAGVGVGLAVLGEARQRIGDHVARLPIGWFTPENTARLSHVITHGMTEVAQLPAHVFTPVLSGAVTPVVVVGALTALDWRMGLIALVALPLATVMFLLAGCLGRDADRAFHARASETGQRAVEFAQAQSVLRAFNGNGDATRFLEQAIDRQARSAYRLILRSVASVVLNSWMVQAVFAALLVAAAFWLHDDLMAGVDARSTVAVILSLLMAARFIEPLLDVAGYGEALRAARGHLEAVEAILAVTPLPEPVSPELPVDASVELCDVAFRYAPDQPAVIDGVSLRIEPGQMVALVGASGSGKTTIMKLVSRFFDVEHGSVRIGGVDVRNMSSEALAGQISQIFQDSYLFRGSIADNIRIGCPKAQDDAVRDFAGKAGIAEMIARLPDGLDTPVGEGGVRLSGGERQRIAIARALIKDAPILLIDEATAALDAENQAAIASTLTRLRGRRTLIVIAHQLSTIAQADRIVVLDEGRIAQHGTHAELVNEPGLYADFLARRKAAKGWTFHARHSG</sequence>
<dbReference type="InterPro" id="IPR003593">
    <property type="entry name" value="AAA+_ATPase"/>
</dbReference>
<dbReference type="AlphaFoldDB" id="A0A031JY03"/>
<dbReference type="GO" id="GO:0005886">
    <property type="term" value="C:plasma membrane"/>
    <property type="evidence" value="ECO:0007669"/>
    <property type="project" value="UniProtKB-SubCell"/>
</dbReference>
<name>A0A031JY03_9SPHN</name>
<feature type="domain" description="ABC transporter" evidence="10">
    <location>
        <begin position="335"/>
        <end position="570"/>
    </location>
</feature>
<feature type="transmembrane region" description="Helical" evidence="9">
    <location>
        <begin position="21"/>
        <end position="46"/>
    </location>
</feature>
<dbReference type="FunFam" id="3.40.50.300:FF:000221">
    <property type="entry name" value="Multidrug ABC transporter ATP-binding protein"/>
    <property type="match status" value="1"/>
</dbReference>
<dbReference type="Pfam" id="PF00005">
    <property type="entry name" value="ABC_tran"/>
    <property type="match status" value="1"/>
</dbReference>
<evidence type="ECO:0000313" key="12">
    <source>
        <dbReference type="EMBL" id="EZP81252.1"/>
    </source>
</evidence>
<dbReference type="RefSeq" id="WP_036526622.1">
    <property type="nucleotide sequence ID" value="NZ_JFYZ01000013.1"/>
</dbReference>
<dbReference type="Proteomes" id="UP000024329">
    <property type="component" value="Unassembled WGS sequence"/>
</dbReference>
<keyword evidence="4 9" id="KW-0812">Transmembrane</keyword>
<dbReference type="PATRIC" id="fig|158500.4.peg.2980"/>